<evidence type="ECO:0000256" key="4">
    <source>
        <dbReference type="ARBA" id="ARBA00022525"/>
    </source>
</evidence>
<sequence length="207" mass="24231">MSYNKNHPKSYLKEMLYLRVVNIKGQYPICPSLNGLDLYSKQMAVFFPSLFLLVLLWSTELGAEGQEVHIGHCRVQRAILQELWRAFQAMKSTVQALDHNTETRLLRQEFFQNATWAEICCLNYSLLDFYLSNIFNNYHTKAAELGILRPFITLANNFFVVLKKLQHCKERGMFSLSENSERKFQLFQKEFTKVCLKSWGVWELKGG</sequence>
<keyword evidence="7" id="KW-1185">Reference proteome</keyword>
<evidence type="ECO:0000313" key="7">
    <source>
        <dbReference type="Proteomes" id="UP000007648"/>
    </source>
</evidence>
<protein>
    <recommendedName>
        <fullName evidence="8">Interleukin-24</fullName>
    </recommendedName>
</protein>
<dbReference type="InterPro" id="IPR020444">
    <property type="entry name" value="IL-24"/>
</dbReference>
<dbReference type="PANTHER" id="PTHR48482">
    <property type="entry name" value="INTERLEUKIN-19-RELATED"/>
    <property type="match status" value="1"/>
</dbReference>
<dbReference type="GO" id="GO:0005125">
    <property type="term" value="F:cytokine activity"/>
    <property type="evidence" value="ECO:0007669"/>
    <property type="project" value="UniProtKB-KW"/>
</dbReference>
<keyword evidence="3" id="KW-0202">Cytokine</keyword>
<dbReference type="HOGENOM" id="CLU_098690_0_0_1"/>
<dbReference type="GeneTree" id="ENSGT00950000183124"/>
<dbReference type="GO" id="GO:0005615">
    <property type="term" value="C:extracellular space"/>
    <property type="evidence" value="ECO:0007669"/>
    <property type="project" value="UniProtKB-KW"/>
</dbReference>
<dbReference type="eggNOG" id="ENOG502SUXZ">
    <property type="taxonomic scope" value="Eukaryota"/>
</dbReference>
<dbReference type="FunCoup" id="G3X1M9">
    <property type="interactions" value="411"/>
</dbReference>
<proteinExistence type="inferred from homology"/>
<organism evidence="6 7">
    <name type="scientific">Sarcophilus harrisii</name>
    <name type="common">Tasmanian devil</name>
    <name type="synonym">Sarcophilus laniarius</name>
    <dbReference type="NCBI Taxonomy" id="9305"/>
    <lineage>
        <taxon>Eukaryota</taxon>
        <taxon>Metazoa</taxon>
        <taxon>Chordata</taxon>
        <taxon>Craniata</taxon>
        <taxon>Vertebrata</taxon>
        <taxon>Euteleostomi</taxon>
        <taxon>Mammalia</taxon>
        <taxon>Metatheria</taxon>
        <taxon>Dasyuromorphia</taxon>
        <taxon>Dasyuridae</taxon>
        <taxon>Sarcophilus</taxon>
    </lineage>
</organism>
<keyword evidence="5" id="KW-0732">Signal</keyword>
<dbReference type="InterPro" id="IPR009079">
    <property type="entry name" value="4_helix_cytokine-like_core"/>
</dbReference>
<evidence type="ECO:0000256" key="2">
    <source>
        <dbReference type="ARBA" id="ARBA00008813"/>
    </source>
</evidence>
<evidence type="ECO:0000313" key="6">
    <source>
        <dbReference type="Ensembl" id="ENSSHAP00000021584.2"/>
    </source>
</evidence>
<keyword evidence="4" id="KW-0964">Secreted</keyword>
<accession>G3X1M9</accession>
<name>G3X1M9_SARHA</name>
<reference evidence="6" key="2">
    <citation type="submission" date="2025-08" db="UniProtKB">
        <authorList>
            <consortium name="Ensembl"/>
        </authorList>
    </citation>
    <scope>IDENTIFICATION</scope>
</reference>
<evidence type="ECO:0000256" key="3">
    <source>
        <dbReference type="ARBA" id="ARBA00022514"/>
    </source>
</evidence>
<dbReference type="Gene3D" id="1.20.1250.10">
    <property type="match status" value="1"/>
</dbReference>
<evidence type="ECO:0000256" key="1">
    <source>
        <dbReference type="ARBA" id="ARBA00004613"/>
    </source>
</evidence>
<dbReference type="InterPro" id="IPR020443">
    <property type="entry name" value="IL-10/19/20/24/26"/>
</dbReference>
<comment type="similarity">
    <text evidence="2">Belongs to the IL-10 family.</text>
</comment>
<reference evidence="6 7" key="1">
    <citation type="journal article" date="2011" name="Proc. Natl. Acad. Sci. U.S.A.">
        <title>Genetic diversity and population structure of the endangered marsupial Sarcophilus harrisii (Tasmanian devil).</title>
        <authorList>
            <person name="Miller W."/>
            <person name="Hayes V.M."/>
            <person name="Ratan A."/>
            <person name="Petersen D.C."/>
            <person name="Wittekindt N.E."/>
            <person name="Miller J."/>
            <person name="Walenz B."/>
            <person name="Knight J."/>
            <person name="Qi J."/>
            <person name="Zhao F."/>
            <person name="Wang Q."/>
            <person name="Bedoya-Reina O.C."/>
            <person name="Katiyar N."/>
            <person name="Tomsho L.P."/>
            <person name="Kasson L.M."/>
            <person name="Hardie R.A."/>
            <person name="Woodbridge P."/>
            <person name="Tindall E.A."/>
            <person name="Bertelsen M.F."/>
            <person name="Dixon D."/>
            <person name="Pyecroft S."/>
            <person name="Helgen K.M."/>
            <person name="Lesk A.M."/>
            <person name="Pringle T.H."/>
            <person name="Patterson N."/>
            <person name="Zhang Y."/>
            <person name="Kreiss A."/>
            <person name="Woods G.M."/>
            <person name="Jones M.E."/>
            <person name="Schuster S.C."/>
        </authorList>
    </citation>
    <scope>NUCLEOTIDE SEQUENCE [LARGE SCALE GENOMIC DNA]</scope>
</reference>
<evidence type="ECO:0008006" key="8">
    <source>
        <dbReference type="Google" id="ProtNLM"/>
    </source>
</evidence>
<dbReference type="PANTHER" id="PTHR48482:SF4">
    <property type="entry name" value="INTERLEUKIN-24"/>
    <property type="match status" value="1"/>
</dbReference>
<reference evidence="6" key="3">
    <citation type="submission" date="2025-09" db="UniProtKB">
        <authorList>
            <consortium name="Ensembl"/>
        </authorList>
    </citation>
    <scope>IDENTIFICATION</scope>
</reference>
<dbReference type="PRINTS" id="PR01937">
    <property type="entry name" value="INTRLEUKIN24"/>
</dbReference>
<gene>
    <name evidence="6" type="primary">IL24</name>
</gene>
<dbReference type="Ensembl" id="ENSSHAT00000021758.2">
    <property type="protein sequence ID" value="ENSSHAP00000021584.2"/>
    <property type="gene ID" value="ENSSHAG00000018282.2"/>
</dbReference>
<dbReference type="InParanoid" id="G3X1M9"/>
<dbReference type="STRING" id="9305.ENSSHAP00000021584"/>
<evidence type="ECO:0000256" key="5">
    <source>
        <dbReference type="ARBA" id="ARBA00022729"/>
    </source>
</evidence>
<dbReference type="SUPFAM" id="SSF47266">
    <property type="entry name" value="4-helical cytokines"/>
    <property type="match status" value="1"/>
</dbReference>
<comment type="subcellular location">
    <subcellularLocation>
        <location evidence="1">Secreted</location>
    </subcellularLocation>
</comment>
<dbReference type="Proteomes" id="UP000007648">
    <property type="component" value="Unassembled WGS sequence"/>
</dbReference>
<dbReference type="AlphaFoldDB" id="G3X1M9"/>